<keyword evidence="8" id="KW-0460">Magnesium</keyword>
<evidence type="ECO:0000256" key="2">
    <source>
        <dbReference type="ARBA" id="ARBA00008307"/>
    </source>
</evidence>
<evidence type="ECO:0000259" key="9">
    <source>
        <dbReference type="Pfam" id="PF03281"/>
    </source>
</evidence>
<evidence type="ECO:0000259" key="10">
    <source>
        <dbReference type="Pfam" id="PF20266"/>
    </source>
</evidence>
<dbReference type="PANTHER" id="PTHR10656:SF42">
    <property type="entry name" value="CYCLIC GMP-AMP SYNTHASE-LIKE PROTEIN-RELATED"/>
    <property type="match status" value="1"/>
</dbReference>
<protein>
    <submittedName>
        <fullName evidence="11">Uncharacterized protein</fullName>
    </submittedName>
</protein>
<dbReference type="EnsemblMetazoa" id="CLYHEMT025556.1">
    <property type="protein sequence ID" value="CLYHEMP025556.1"/>
    <property type="gene ID" value="CLYHEMG025556"/>
</dbReference>
<evidence type="ECO:0000313" key="12">
    <source>
        <dbReference type="Proteomes" id="UP000594262"/>
    </source>
</evidence>
<dbReference type="GO" id="GO:0046872">
    <property type="term" value="F:metal ion binding"/>
    <property type="evidence" value="ECO:0007669"/>
    <property type="project" value="UniProtKB-KW"/>
</dbReference>
<keyword evidence="12" id="KW-1185">Reference proteome</keyword>
<feature type="domain" description="Mab-21-like HhH/H2TH-like" evidence="10">
    <location>
        <begin position="282"/>
        <end position="365"/>
    </location>
</feature>
<dbReference type="GO" id="GO:0005524">
    <property type="term" value="F:ATP binding"/>
    <property type="evidence" value="ECO:0007669"/>
    <property type="project" value="UniProtKB-KW"/>
</dbReference>
<feature type="domain" description="Mab-21-like nucleotidyltransferase" evidence="9">
    <location>
        <begin position="128"/>
        <end position="251"/>
    </location>
</feature>
<keyword evidence="5" id="KW-0479">Metal-binding</keyword>
<reference evidence="11" key="1">
    <citation type="submission" date="2021-01" db="UniProtKB">
        <authorList>
            <consortium name="EnsemblMetazoa"/>
        </authorList>
    </citation>
    <scope>IDENTIFICATION</scope>
</reference>
<dbReference type="GeneID" id="136818819"/>
<evidence type="ECO:0000256" key="5">
    <source>
        <dbReference type="ARBA" id="ARBA00022723"/>
    </source>
</evidence>
<evidence type="ECO:0000313" key="11">
    <source>
        <dbReference type="EnsemblMetazoa" id="CLYHEMP025556.1"/>
    </source>
</evidence>
<organism evidence="11 12">
    <name type="scientific">Clytia hemisphaerica</name>
    <dbReference type="NCBI Taxonomy" id="252671"/>
    <lineage>
        <taxon>Eukaryota</taxon>
        <taxon>Metazoa</taxon>
        <taxon>Cnidaria</taxon>
        <taxon>Hydrozoa</taxon>
        <taxon>Hydroidolina</taxon>
        <taxon>Leptothecata</taxon>
        <taxon>Obeliida</taxon>
        <taxon>Clytiidae</taxon>
        <taxon>Clytia</taxon>
    </lineage>
</organism>
<comment type="similarity">
    <text evidence="2">Belongs to the mab-21 family.</text>
</comment>
<keyword evidence="4" id="KW-0548">Nucleotidyltransferase</keyword>
<dbReference type="SMART" id="SM01265">
    <property type="entry name" value="Mab-21"/>
    <property type="match status" value="1"/>
</dbReference>
<comment type="cofactor">
    <cofactor evidence="1">
        <name>Mg(2+)</name>
        <dbReference type="ChEBI" id="CHEBI:18420"/>
    </cofactor>
</comment>
<keyword evidence="6" id="KW-0547">Nucleotide-binding</keyword>
<evidence type="ECO:0000256" key="7">
    <source>
        <dbReference type="ARBA" id="ARBA00022840"/>
    </source>
</evidence>
<evidence type="ECO:0000256" key="8">
    <source>
        <dbReference type="ARBA" id="ARBA00022842"/>
    </source>
</evidence>
<accession>A0A7M5XLJ9</accession>
<dbReference type="Pfam" id="PF20266">
    <property type="entry name" value="Mab-21_C"/>
    <property type="match status" value="1"/>
</dbReference>
<sequence length="367" mass="42500">MSIQEMQLYLDKFFDFDESISQIIAKSETHIPDDPIEKIIHLVFKKDCFASGSSMEGAFLTPLMIPVKNKTPDLDFMRVEGVLSNEDASGILIETEYPGFYRIDVGNPQLKKILYNPSKFFHFLAGDDTVKEALSKLNKEHKDDKNLPFLESNHGCPSATVGIRDQFLRDNGGKNAERSYYKILSLLTVDLVFCLRLKFWPDIASKWFERKRYWPDQQTLCEIRKLGCTLVRKCIGEESKTWRLSFSEAEFILANQQNSFQKKSYLLAKLIFTLETHGLVESETDRKLCSYQLKTVFLFTLEKTPPEEFQTLDQTNDYLKLAFMMLEKLSQALKNGYLPCYFVQEMNLLYGFGQSFLDSIADRLDKI</sequence>
<keyword evidence="3" id="KW-0808">Transferase</keyword>
<evidence type="ECO:0000256" key="4">
    <source>
        <dbReference type="ARBA" id="ARBA00022695"/>
    </source>
</evidence>
<evidence type="ECO:0000256" key="6">
    <source>
        <dbReference type="ARBA" id="ARBA00022741"/>
    </source>
</evidence>
<dbReference type="RefSeq" id="XP_066931154.1">
    <property type="nucleotide sequence ID" value="XM_067075053.1"/>
</dbReference>
<dbReference type="AlphaFoldDB" id="A0A7M5XLJ9"/>
<evidence type="ECO:0000256" key="3">
    <source>
        <dbReference type="ARBA" id="ARBA00022679"/>
    </source>
</evidence>
<dbReference type="Pfam" id="PF03281">
    <property type="entry name" value="Mab-21"/>
    <property type="match status" value="1"/>
</dbReference>
<dbReference type="Proteomes" id="UP000594262">
    <property type="component" value="Unplaced"/>
</dbReference>
<dbReference type="InterPro" id="IPR046906">
    <property type="entry name" value="Mab-21_HhH/H2TH-like"/>
</dbReference>
<dbReference type="OrthoDB" id="5960251at2759"/>
<dbReference type="InterPro" id="IPR046903">
    <property type="entry name" value="Mab-21-like_nuc_Trfase"/>
</dbReference>
<proteinExistence type="inferred from homology"/>
<keyword evidence="7" id="KW-0067">ATP-binding</keyword>
<dbReference type="PANTHER" id="PTHR10656">
    <property type="entry name" value="CELL FATE DETERMINING PROTEIN MAB21-RELATED"/>
    <property type="match status" value="1"/>
</dbReference>
<name>A0A7M5XLJ9_9CNID</name>
<dbReference type="Gene3D" id="1.10.1410.40">
    <property type="match status" value="1"/>
</dbReference>
<dbReference type="InterPro" id="IPR024810">
    <property type="entry name" value="MAB21L/cGLR"/>
</dbReference>
<dbReference type="GO" id="GO:0016779">
    <property type="term" value="F:nucleotidyltransferase activity"/>
    <property type="evidence" value="ECO:0007669"/>
    <property type="project" value="UniProtKB-KW"/>
</dbReference>
<evidence type="ECO:0000256" key="1">
    <source>
        <dbReference type="ARBA" id="ARBA00001946"/>
    </source>
</evidence>